<evidence type="ECO:0000313" key="2">
    <source>
        <dbReference type="EMBL" id="KAG5188190.1"/>
    </source>
</evidence>
<gene>
    <name evidence="2" type="ORF">JKP88DRAFT_305290</name>
</gene>
<protein>
    <submittedName>
        <fullName evidence="2">Uncharacterized protein</fullName>
    </submittedName>
</protein>
<sequence length="436" mass="44992">MVHAGAHILLAGLILSSASAGGYLKGGGSYPAPAPTGGSYPAPTPTAPPTAKGTVYVQPSGGSYVGDCKLGCPTASDIDKFKKDCIKVSCSAYAGRGTVSVSNTGACTGYASSYSFIALTYTDSYGKDQAMKIEAGKYNADIPGGLKCGSNVHVYSHDGAKCSLYSNLLSLNLGTCTSLFNDYQKLRGCDWGNIAVDCAAADQMASQYVKCPGMSGACVQTGGGYKNCACQPPVYYGPSKPKDTLCNAKSTYAGNECDADDYCDGSSASCNDQVAAANTVCKSKGAELCDADDMCDGSSKICKDVVQPNTYKCRASDPYKQCDQDDYCSGNDGDKTCANAVLPANTPCRPPNGPCDKDDVCDGTTDTCVDKVHGPKYVCACPTCDYGTPSTCNGGKDCPPNNSCDAPPPACYTGLMPNAAAEEDDVIMQPQAVATY</sequence>
<accession>A0A835Z708</accession>
<name>A0A835Z708_9STRA</name>
<dbReference type="Proteomes" id="UP000664859">
    <property type="component" value="Unassembled WGS sequence"/>
</dbReference>
<dbReference type="EMBL" id="JAFCMP010000075">
    <property type="protein sequence ID" value="KAG5188190.1"/>
    <property type="molecule type" value="Genomic_DNA"/>
</dbReference>
<evidence type="ECO:0000313" key="3">
    <source>
        <dbReference type="Proteomes" id="UP000664859"/>
    </source>
</evidence>
<organism evidence="2 3">
    <name type="scientific">Tribonema minus</name>
    <dbReference type="NCBI Taxonomy" id="303371"/>
    <lineage>
        <taxon>Eukaryota</taxon>
        <taxon>Sar</taxon>
        <taxon>Stramenopiles</taxon>
        <taxon>Ochrophyta</taxon>
        <taxon>PX clade</taxon>
        <taxon>Xanthophyceae</taxon>
        <taxon>Tribonematales</taxon>
        <taxon>Tribonemataceae</taxon>
        <taxon>Tribonema</taxon>
    </lineage>
</organism>
<reference evidence="2" key="1">
    <citation type="submission" date="2021-02" db="EMBL/GenBank/DDBJ databases">
        <title>First Annotated Genome of the Yellow-green Alga Tribonema minus.</title>
        <authorList>
            <person name="Mahan K.M."/>
        </authorList>
    </citation>
    <scope>NUCLEOTIDE SEQUENCE</scope>
    <source>
        <strain evidence="2">UTEX B ZZ1240</strain>
    </source>
</reference>
<feature type="signal peptide" evidence="1">
    <location>
        <begin position="1"/>
        <end position="20"/>
    </location>
</feature>
<keyword evidence="1" id="KW-0732">Signal</keyword>
<evidence type="ECO:0000256" key="1">
    <source>
        <dbReference type="SAM" id="SignalP"/>
    </source>
</evidence>
<dbReference type="AlphaFoldDB" id="A0A835Z708"/>
<keyword evidence="3" id="KW-1185">Reference proteome</keyword>
<feature type="chain" id="PRO_5032340263" evidence="1">
    <location>
        <begin position="21"/>
        <end position="436"/>
    </location>
</feature>
<comment type="caution">
    <text evidence="2">The sequence shown here is derived from an EMBL/GenBank/DDBJ whole genome shotgun (WGS) entry which is preliminary data.</text>
</comment>
<proteinExistence type="predicted"/>
<dbReference type="OrthoDB" id="5951731at2759"/>